<dbReference type="EMBL" id="BTGU01000002">
    <property type="protein sequence ID" value="GMN27261.1"/>
    <property type="molecule type" value="Genomic_DNA"/>
</dbReference>
<dbReference type="AlphaFoldDB" id="A0AA87ZNP9"/>
<organism evidence="1 2">
    <name type="scientific">Ficus carica</name>
    <name type="common">Common fig</name>
    <dbReference type="NCBI Taxonomy" id="3494"/>
    <lineage>
        <taxon>Eukaryota</taxon>
        <taxon>Viridiplantae</taxon>
        <taxon>Streptophyta</taxon>
        <taxon>Embryophyta</taxon>
        <taxon>Tracheophyta</taxon>
        <taxon>Spermatophyta</taxon>
        <taxon>Magnoliopsida</taxon>
        <taxon>eudicotyledons</taxon>
        <taxon>Gunneridae</taxon>
        <taxon>Pentapetalae</taxon>
        <taxon>rosids</taxon>
        <taxon>fabids</taxon>
        <taxon>Rosales</taxon>
        <taxon>Moraceae</taxon>
        <taxon>Ficeae</taxon>
        <taxon>Ficus</taxon>
    </lineage>
</organism>
<reference evidence="1" key="1">
    <citation type="submission" date="2023-07" db="EMBL/GenBank/DDBJ databases">
        <title>draft genome sequence of fig (Ficus carica).</title>
        <authorList>
            <person name="Takahashi T."/>
            <person name="Nishimura K."/>
        </authorList>
    </citation>
    <scope>NUCLEOTIDE SEQUENCE</scope>
</reference>
<sequence>MTCLSGTLFSAMVAAILDHKAASWRLSWNISLLAPLYNGKQKEFKEQKPAVEHSATLEQN</sequence>
<evidence type="ECO:0000313" key="1">
    <source>
        <dbReference type="EMBL" id="GMN27261.1"/>
    </source>
</evidence>
<protein>
    <submittedName>
        <fullName evidence="1">Uncharacterized protein</fullName>
    </submittedName>
</protein>
<proteinExistence type="predicted"/>
<accession>A0AA87ZNP9</accession>
<name>A0AA87ZNP9_FICCA</name>
<gene>
    <name evidence="1" type="ORF">TIFTF001_001582</name>
</gene>
<keyword evidence="2" id="KW-1185">Reference proteome</keyword>
<evidence type="ECO:0000313" key="2">
    <source>
        <dbReference type="Proteomes" id="UP001187192"/>
    </source>
</evidence>
<comment type="caution">
    <text evidence="1">The sequence shown here is derived from an EMBL/GenBank/DDBJ whole genome shotgun (WGS) entry which is preliminary data.</text>
</comment>
<dbReference type="Proteomes" id="UP001187192">
    <property type="component" value="Unassembled WGS sequence"/>
</dbReference>